<dbReference type="GO" id="GO:0003676">
    <property type="term" value="F:nucleic acid binding"/>
    <property type="evidence" value="ECO:0007669"/>
    <property type="project" value="InterPro"/>
</dbReference>
<reference evidence="2 3" key="1">
    <citation type="journal article" date="2019" name="Nat. Ecol. Evol.">
        <title>Megaphylogeny resolves global patterns of mushroom evolution.</title>
        <authorList>
            <person name="Varga T."/>
            <person name="Krizsan K."/>
            <person name="Foldi C."/>
            <person name="Dima B."/>
            <person name="Sanchez-Garcia M."/>
            <person name="Sanchez-Ramirez S."/>
            <person name="Szollosi G.J."/>
            <person name="Szarkandi J.G."/>
            <person name="Papp V."/>
            <person name="Albert L."/>
            <person name="Andreopoulos W."/>
            <person name="Angelini C."/>
            <person name="Antonin V."/>
            <person name="Barry K.W."/>
            <person name="Bougher N.L."/>
            <person name="Buchanan P."/>
            <person name="Buyck B."/>
            <person name="Bense V."/>
            <person name="Catcheside P."/>
            <person name="Chovatia M."/>
            <person name="Cooper J."/>
            <person name="Damon W."/>
            <person name="Desjardin D."/>
            <person name="Finy P."/>
            <person name="Geml J."/>
            <person name="Haridas S."/>
            <person name="Hughes K."/>
            <person name="Justo A."/>
            <person name="Karasinski D."/>
            <person name="Kautmanova I."/>
            <person name="Kiss B."/>
            <person name="Kocsube S."/>
            <person name="Kotiranta H."/>
            <person name="LaButti K.M."/>
            <person name="Lechner B.E."/>
            <person name="Liimatainen K."/>
            <person name="Lipzen A."/>
            <person name="Lukacs Z."/>
            <person name="Mihaltcheva S."/>
            <person name="Morgado L.N."/>
            <person name="Niskanen T."/>
            <person name="Noordeloos M.E."/>
            <person name="Ohm R.A."/>
            <person name="Ortiz-Santana B."/>
            <person name="Ovrebo C."/>
            <person name="Racz N."/>
            <person name="Riley R."/>
            <person name="Savchenko A."/>
            <person name="Shiryaev A."/>
            <person name="Soop K."/>
            <person name="Spirin V."/>
            <person name="Szebenyi C."/>
            <person name="Tomsovsky M."/>
            <person name="Tulloss R.E."/>
            <person name="Uehling J."/>
            <person name="Grigoriev I.V."/>
            <person name="Vagvolgyi C."/>
            <person name="Papp T."/>
            <person name="Martin F.M."/>
            <person name="Miettinen O."/>
            <person name="Hibbett D.S."/>
            <person name="Nagy L.G."/>
        </authorList>
    </citation>
    <scope>NUCLEOTIDE SEQUENCE [LARGE SCALE GENOMIC DNA]</scope>
    <source>
        <strain evidence="2 3">CBS 309.79</strain>
    </source>
</reference>
<dbReference type="PANTHER" id="PTHR43040">
    <property type="entry name" value="RIBONUCLEASE D"/>
    <property type="match status" value="1"/>
</dbReference>
<dbReference type="Gene3D" id="3.30.420.10">
    <property type="entry name" value="Ribonuclease H-like superfamily/Ribonuclease H"/>
    <property type="match status" value="1"/>
</dbReference>
<gene>
    <name evidence="2" type="ORF">BDV98DRAFT_325075</name>
</gene>
<dbReference type="AlphaFoldDB" id="A0A5C3QTC3"/>
<dbReference type="STRING" id="1884261.A0A5C3QTC3"/>
<feature type="region of interest" description="Disordered" evidence="1">
    <location>
        <begin position="207"/>
        <end position="271"/>
    </location>
</feature>
<protein>
    <recommendedName>
        <fullName evidence="4">3'-5' exonuclease domain-containing protein</fullName>
    </recommendedName>
</protein>
<name>A0A5C3QTC3_9AGAR</name>
<evidence type="ECO:0000313" key="2">
    <source>
        <dbReference type="EMBL" id="TFL04618.1"/>
    </source>
</evidence>
<dbReference type="EMBL" id="ML178818">
    <property type="protein sequence ID" value="TFL04618.1"/>
    <property type="molecule type" value="Genomic_DNA"/>
</dbReference>
<dbReference type="OrthoDB" id="26838at2759"/>
<evidence type="ECO:0008006" key="4">
    <source>
        <dbReference type="Google" id="ProtNLM"/>
    </source>
</evidence>
<evidence type="ECO:0000313" key="3">
    <source>
        <dbReference type="Proteomes" id="UP000305067"/>
    </source>
</evidence>
<dbReference type="InterPro" id="IPR012337">
    <property type="entry name" value="RNaseH-like_sf"/>
</dbReference>
<feature type="compositionally biased region" description="Pro residues" evidence="1">
    <location>
        <begin position="249"/>
        <end position="271"/>
    </location>
</feature>
<accession>A0A5C3QTC3</accession>
<evidence type="ECO:0000256" key="1">
    <source>
        <dbReference type="SAM" id="MobiDB-lite"/>
    </source>
</evidence>
<dbReference type="SUPFAM" id="SSF53098">
    <property type="entry name" value="Ribonuclease H-like"/>
    <property type="match status" value="1"/>
</dbReference>
<dbReference type="Proteomes" id="UP000305067">
    <property type="component" value="Unassembled WGS sequence"/>
</dbReference>
<keyword evidence="3" id="KW-1185">Reference proteome</keyword>
<dbReference type="PANTHER" id="PTHR43040:SF1">
    <property type="entry name" value="RIBONUCLEASE D"/>
    <property type="match status" value="1"/>
</dbReference>
<proteinExistence type="predicted"/>
<dbReference type="InterPro" id="IPR036397">
    <property type="entry name" value="RNaseH_sf"/>
</dbReference>
<sequence length="271" mass="30127">MDVHLINTPALASTAIASIAPQPIIYLDCEGSDLGAIDGTLSLLSIGIPSPHPNPDSTSPLSPRIYLFDTLSLPLPSLSHLLALLASPNTLKLVWDGRQDFSELFHRFNTPLTNVVDLQLVDIHSRSVRKETDIDRLRRISLKCHPMWQVGLLETDGIHGLVGLKRAPREHMVYTADLDSEGNNITHLIILANLHCTYLRRPALRGGLPRQMDGPPPPPLPTPLRCKRHRPPRPPPRTLPHLRIHVPRVRPPLPQAPIRPLCIPPPPYPPR</sequence>
<organism evidence="2 3">
    <name type="scientific">Pterulicium gracile</name>
    <dbReference type="NCBI Taxonomy" id="1884261"/>
    <lineage>
        <taxon>Eukaryota</taxon>
        <taxon>Fungi</taxon>
        <taxon>Dikarya</taxon>
        <taxon>Basidiomycota</taxon>
        <taxon>Agaricomycotina</taxon>
        <taxon>Agaricomycetes</taxon>
        <taxon>Agaricomycetidae</taxon>
        <taxon>Agaricales</taxon>
        <taxon>Pleurotineae</taxon>
        <taxon>Pterulaceae</taxon>
        <taxon>Pterulicium</taxon>
    </lineage>
</organism>